<protein>
    <recommendedName>
        <fullName evidence="1">non-specific serine/threonine protein kinase</fullName>
        <ecNumber evidence="1">2.7.11.1</ecNumber>
    </recommendedName>
</protein>
<name>A0A7V4XQM1_9BACT</name>
<feature type="transmembrane region" description="Helical" evidence="7">
    <location>
        <begin position="301"/>
        <end position="321"/>
    </location>
</feature>
<gene>
    <name evidence="9" type="ORF">ENW50_01250</name>
</gene>
<dbReference type="Gene3D" id="3.30.200.20">
    <property type="entry name" value="Phosphorylase Kinase, domain 1"/>
    <property type="match status" value="1"/>
</dbReference>
<dbReference type="EMBL" id="DTKL01000010">
    <property type="protein sequence ID" value="HGY93307.1"/>
    <property type="molecule type" value="Genomic_DNA"/>
</dbReference>
<dbReference type="PANTHER" id="PTHR43289:SF6">
    <property type="entry name" value="SERINE_THREONINE-PROTEIN KINASE NEKL-3"/>
    <property type="match status" value="1"/>
</dbReference>
<dbReference type="PROSITE" id="PS00108">
    <property type="entry name" value="PROTEIN_KINASE_ST"/>
    <property type="match status" value="1"/>
</dbReference>
<dbReference type="PROSITE" id="PS50011">
    <property type="entry name" value="PROTEIN_KINASE_DOM"/>
    <property type="match status" value="1"/>
</dbReference>
<keyword evidence="7" id="KW-0472">Membrane</keyword>
<evidence type="ECO:0000313" key="9">
    <source>
        <dbReference type="EMBL" id="HGY93307.1"/>
    </source>
</evidence>
<dbReference type="GO" id="GO:0004674">
    <property type="term" value="F:protein serine/threonine kinase activity"/>
    <property type="evidence" value="ECO:0007669"/>
    <property type="project" value="UniProtKB-KW"/>
</dbReference>
<dbReference type="Pfam" id="PF00069">
    <property type="entry name" value="Pkinase"/>
    <property type="match status" value="1"/>
</dbReference>
<keyword evidence="2 9" id="KW-0723">Serine/threonine-protein kinase</keyword>
<keyword evidence="7" id="KW-0812">Transmembrane</keyword>
<keyword evidence="7" id="KW-1133">Transmembrane helix</keyword>
<dbReference type="FunFam" id="1.10.510.10:FF:000021">
    <property type="entry name" value="Serine/threonine protein kinase"/>
    <property type="match status" value="1"/>
</dbReference>
<evidence type="ECO:0000256" key="4">
    <source>
        <dbReference type="ARBA" id="ARBA00022741"/>
    </source>
</evidence>
<dbReference type="SUPFAM" id="SSF56112">
    <property type="entry name" value="Protein kinase-like (PK-like)"/>
    <property type="match status" value="1"/>
</dbReference>
<organism evidence="9">
    <name type="scientific">Acidobacterium capsulatum</name>
    <dbReference type="NCBI Taxonomy" id="33075"/>
    <lineage>
        <taxon>Bacteria</taxon>
        <taxon>Pseudomonadati</taxon>
        <taxon>Acidobacteriota</taxon>
        <taxon>Terriglobia</taxon>
        <taxon>Terriglobales</taxon>
        <taxon>Acidobacteriaceae</taxon>
        <taxon>Acidobacterium</taxon>
    </lineage>
</organism>
<evidence type="ECO:0000256" key="1">
    <source>
        <dbReference type="ARBA" id="ARBA00012513"/>
    </source>
</evidence>
<dbReference type="InterPro" id="IPR011009">
    <property type="entry name" value="Kinase-like_dom_sf"/>
</dbReference>
<keyword evidence="6" id="KW-0067">ATP-binding</keyword>
<proteinExistence type="predicted"/>
<evidence type="ECO:0000256" key="3">
    <source>
        <dbReference type="ARBA" id="ARBA00022679"/>
    </source>
</evidence>
<dbReference type="InterPro" id="IPR000719">
    <property type="entry name" value="Prot_kinase_dom"/>
</dbReference>
<dbReference type="Gene3D" id="1.10.510.10">
    <property type="entry name" value="Transferase(Phosphotransferase) domain 1"/>
    <property type="match status" value="1"/>
</dbReference>
<sequence>MMLPAEVEVGAQLDHYRIDAKVAETAMATIYRATDERDGRQVAIKVPHASIEADPVLFDRFKREEEIGESMHHPNVMQIVPHHDHSRPYMVMEWVPGKLLRTLLHEEHAFSQERAIRITLGILRALEYIHNHGVVHRDLKPENIMVDEHDHIKLIDFGIASLEGAKRLTYTGYTQALGTPEYISPEQVKGKRGDARSDLYALGIMLYEMLTGKTPFTGPSPLAVMNERLMRHPLPPREANPQITPHLQEVLYRALERDPRNRYPNAHAFALDLENLDKVGVADRSELREWKTQRSGSLRKVLVYVALAAIPIALFVAMLLLSQRH</sequence>
<accession>A0A7V4XQM1</accession>
<evidence type="ECO:0000256" key="6">
    <source>
        <dbReference type="ARBA" id="ARBA00022840"/>
    </source>
</evidence>
<keyword evidence="4" id="KW-0547">Nucleotide-binding</keyword>
<dbReference type="PANTHER" id="PTHR43289">
    <property type="entry name" value="MITOGEN-ACTIVATED PROTEIN KINASE KINASE KINASE 20-RELATED"/>
    <property type="match status" value="1"/>
</dbReference>
<dbReference type="InterPro" id="IPR008271">
    <property type="entry name" value="Ser/Thr_kinase_AS"/>
</dbReference>
<evidence type="ECO:0000256" key="7">
    <source>
        <dbReference type="SAM" id="Phobius"/>
    </source>
</evidence>
<dbReference type="AlphaFoldDB" id="A0A7V4XQM1"/>
<reference evidence="9" key="1">
    <citation type="journal article" date="2020" name="mSystems">
        <title>Genome- and Community-Level Interaction Insights into Carbon Utilization and Element Cycling Functions of Hydrothermarchaeota in Hydrothermal Sediment.</title>
        <authorList>
            <person name="Zhou Z."/>
            <person name="Liu Y."/>
            <person name="Xu W."/>
            <person name="Pan J."/>
            <person name="Luo Z.H."/>
            <person name="Li M."/>
        </authorList>
    </citation>
    <scope>NUCLEOTIDE SEQUENCE [LARGE SCALE GENOMIC DNA]</scope>
    <source>
        <strain evidence="9">SpSt-855</strain>
    </source>
</reference>
<evidence type="ECO:0000256" key="2">
    <source>
        <dbReference type="ARBA" id="ARBA00022527"/>
    </source>
</evidence>
<evidence type="ECO:0000256" key="5">
    <source>
        <dbReference type="ARBA" id="ARBA00022777"/>
    </source>
</evidence>
<dbReference type="GO" id="GO:0005524">
    <property type="term" value="F:ATP binding"/>
    <property type="evidence" value="ECO:0007669"/>
    <property type="project" value="UniProtKB-KW"/>
</dbReference>
<dbReference type="EC" id="2.7.11.1" evidence="1"/>
<keyword evidence="5 9" id="KW-0418">Kinase</keyword>
<comment type="caution">
    <text evidence="9">The sequence shown here is derived from an EMBL/GenBank/DDBJ whole genome shotgun (WGS) entry which is preliminary data.</text>
</comment>
<feature type="domain" description="Protein kinase" evidence="8">
    <location>
        <begin position="16"/>
        <end position="276"/>
    </location>
</feature>
<keyword evidence="3" id="KW-0808">Transferase</keyword>
<dbReference type="SMART" id="SM00220">
    <property type="entry name" value="S_TKc"/>
    <property type="match status" value="1"/>
</dbReference>
<evidence type="ECO:0000259" key="8">
    <source>
        <dbReference type="PROSITE" id="PS50011"/>
    </source>
</evidence>
<dbReference type="CDD" id="cd14014">
    <property type="entry name" value="STKc_PknB_like"/>
    <property type="match status" value="1"/>
</dbReference>